<feature type="compositionally biased region" description="Basic and acidic residues" evidence="1">
    <location>
        <begin position="371"/>
        <end position="391"/>
    </location>
</feature>
<evidence type="ECO:0000313" key="3">
    <source>
        <dbReference type="Proteomes" id="UP000521872"/>
    </source>
</evidence>
<dbReference type="Pfam" id="PF20414">
    <property type="entry name" value="DUF6698"/>
    <property type="match status" value="1"/>
</dbReference>
<dbReference type="AlphaFoldDB" id="A0A8H4VM66"/>
<evidence type="ECO:0000313" key="2">
    <source>
        <dbReference type="EMBL" id="KAF4615806.1"/>
    </source>
</evidence>
<feature type="compositionally biased region" description="Low complexity" evidence="1">
    <location>
        <begin position="418"/>
        <end position="431"/>
    </location>
</feature>
<feature type="region of interest" description="Disordered" evidence="1">
    <location>
        <begin position="316"/>
        <end position="507"/>
    </location>
</feature>
<protein>
    <submittedName>
        <fullName evidence="2">Uncharacterized protein</fullName>
    </submittedName>
</protein>
<feature type="compositionally biased region" description="Pro residues" evidence="1">
    <location>
        <begin position="403"/>
        <end position="417"/>
    </location>
</feature>
<reference evidence="2 3" key="1">
    <citation type="submission" date="2019-12" db="EMBL/GenBank/DDBJ databases">
        <authorList>
            <person name="Floudas D."/>
            <person name="Bentzer J."/>
            <person name="Ahren D."/>
            <person name="Johansson T."/>
            <person name="Persson P."/>
            <person name="Tunlid A."/>
        </authorList>
    </citation>
    <scope>NUCLEOTIDE SEQUENCE [LARGE SCALE GENOMIC DNA]</scope>
    <source>
        <strain evidence="2 3">CBS 102.39</strain>
    </source>
</reference>
<name>A0A8H4VM66_9AGAR</name>
<feature type="compositionally biased region" description="Basic residues" evidence="1">
    <location>
        <begin position="489"/>
        <end position="507"/>
    </location>
</feature>
<organism evidence="2 3">
    <name type="scientific">Agrocybe pediades</name>
    <dbReference type="NCBI Taxonomy" id="84607"/>
    <lineage>
        <taxon>Eukaryota</taxon>
        <taxon>Fungi</taxon>
        <taxon>Dikarya</taxon>
        <taxon>Basidiomycota</taxon>
        <taxon>Agaricomycotina</taxon>
        <taxon>Agaricomycetes</taxon>
        <taxon>Agaricomycetidae</taxon>
        <taxon>Agaricales</taxon>
        <taxon>Agaricineae</taxon>
        <taxon>Strophariaceae</taxon>
        <taxon>Agrocybe</taxon>
    </lineage>
</organism>
<dbReference type="Proteomes" id="UP000521872">
    <property type="component" value="Unassembled WGS sequence"/>
</dbReference>
<dbReference type="InterPro" id="IPR046521">
    <property type="entry name" value="DUF6698"/>
</dbReference>
<dbReference type="EMBL" id="JAACJL010000033">
    <property type="protein sequence ID" value="KAF4615806.1"/>
    <property type="molecule type" value="Genomic_DNA"/>
</dbReference>
<proteinExistence type="predicted"/>
<feature type="compositionally biased region" description="Polar residues" evidence="1">
    <location>
        <begin position="446"/>
        <end position="456"/>
    </location>
</feature>
<feature type="compositionally biased region" description="Acidic residues" evidence="1">
    <location>
        <begin position="329"/>
        <end position="340"/>
    </location>
</feature>
<gene>
    <name evidence="2" type="ORF">D9613_012410</name>
</gene>
<accession>A0A8H4VM66</accession>
<evidence type="ECO:0000256" key="1">
    <source>
        <dbReference type="SAM" id="MobiDB-lite"/>
    </source>
</evidence>
<keyword evidence="3" id="KW-1185">Reference proteome</keyword>
<sequence length="507" mass="56546">MPTATTSLTQCVLGHLARMDEEGAAARVPDLDVFRSKARWICRGISPWIDLEAVFDVAIRDSDQEPSARNIEHYNAIMALHDEFPALIKALADNRDEYNVFLAMMTKAMREARSQDTNLIKTNINKVLAVDPDNSPFSPAIPEAKALRGWKHVETGRALAPFKHKARFSKHPTKYRTRAEAGKIKPRLSDLPSFLYPSDAVYHRQRRDDGLFRGHAVIRALRGIYTGESSIVKGHRNSRRLGQGEKHGMRSVTPQAVAYAATQVYVNSTSLETWGGKWGYFDIEGFYNACVDMFTKKLNNPWAIETLKFLTSQVPSLNRDQNSKGGLLEDPDTEPIDPEDPTGILSMWEERDNETDIPANRDKDPEEDDDLHLSDDSETEQDSHEPARPDRAVSAPSTRNPPVRQPVPAPHPAPSAPSPRRLPVASSSALPQPQPPAPRRSLSPTRALSQTPSPQLVPQKRRLLRQRTSATVEPEDSVEEPEAPSAPAKRSKAAKTPRQTRNKKKTA</sequence>
<comment type="caution">
    <text evidence="2">The sequence shown here is derived from an EMBL/GenBank/DDBJ whole genome shotgun (WGS) entry which is preliminary data.</text>
</comment>
<feature type="compositionally biased region" description="Acidic residues" evidence="1">
    <location>
        <begin position="473"/>
        <end position="482"/>
    </location>
</feature>